<dbReference type="SUPFAM" id="SSF53098">
    <property type="entry name" value="Ribonuclease H-like"/>
    <property type="match status" value="1"/>
</dbReference>
<evidence type="ECO:0000313" key="2">
    <source>
        <dbReference type="Proteomes" id="UP000887561"/>
    </source>
</evidence>
<proteinExistence type="predicted"/>
<dbReference type="GO" id="GO:0003676">
    <property type="term" value="F:nucleic acid binding"/>
    <property type="evidence" value="ECO:0007669"/>
    <property type="project" value="InterPro"/>
</dbReference>
<evidence type="ECO:0000313" key="3">
    <source>
        <dbReference type="WBParaSite" id="scaffold5016_cov163.g8953"/>
    </source>
</evidence>
<dbReference type="PANTHER" id="PTHR23022:SF129">
    <property type="entry name" value="TRANSPOSABLE ELEMENT TC3 TRANSPOSASE"/>
    <property type="match status" value="1"/>
</dbReference>
<dbReference type="AlphaFoldDB" id="A0A915MVI3"/>
<accession>A0A915MVI3</accession>
<sequence length="157" mass="18214">MSWAAFSTRGKLQLAFPSTRMNSEEYQEVLEACLIPFLEEHDEIPHIFQHDNASIHASASTKQWLADRDINILSWPACSPDLNVLENAWGMLARRVYANNRQFQTVAHLKMAVIEAWNELDMNYINRLVESVPDRLFQLIQRNGSSIDYYGRIVMTR</sequence>
<dbReference type="InterPro" id="IPR036397">
    <property type="entry name" value="RNaseH_sf"/>
</dbReference>
<dbReference type="PANTHER" id="PTHR23022">
    <property type="entry name" value="TRANSPOSABLE ELEMENT-RELATED"/>
    <property type="match status" value="1"/>
</dbReference>
<dbReference type="InterPro" id="IPR038717">
    <property type="entry name" value="Tc1-like_DDE_dom"/>
</dbReference>
<protein>
    <submittedName>
        <fullName evidence="3">Tc1-like transposase DDE domain-containing protein</fullName>
    </submittedName>
</protein>
<organism evidence="2 3">
    <name type="scientific">Meloidogyne javanica</name>
    <name type="common">Root-knot nematode worm</name>
    <dbReference type="NCBI Taxonomy" id="6303"/>
    <lineage>
        <taxon>Eukaryota</taxon>
        <taxon>Metazoa</taxon>
        <taxon>Ecdysozoa</taxon>
        <taxon>Nematoda</taxon>
        <taxon>Chromadorea</taxon>
        <taxon>Rhabditida</taxon>
        <taxon>Tylenchina</taxon>
        <taxon>Tylenchomorpha</taxon>
        <taxon>Tylenchoidea</taxon>
        <taxon>Meloidogynidae</taxon>
        <taxon>Meloidogyninae</taxon>
        <taxon>Meloidogyne</taxon>
        <taxon>Meloidogyne incognita group</taxon>
    </lineage>
</organism>
<keyword evidence="2" id="KW-1185">Reference proteome</keyword>
<dbReference type="Pfam" id="PF13358">
    <property type="entry name" value="DDE_3"/>
    <property type="match status" value="1"/>
</dbReference>
<reference evidence="3" key="1">
    <citation type="submission" date="2022-11" db="UniProtKB">
        <authorList>
            <consortium name="WormBaseParasite"/>
        </authorList>
    </citation>
    <scope>IDENTIFICATION</scope>
</reference>
<evidence type="ECO:0000259" key="1">
    <source>
        <dbReference type="Pfam" id="PF13358"/>
    </source>
</evidence>
<dbReference type="InterPro" id="IPR012337">
    <property type="entry name" value="RNaseH-like_sf"/>
</dbReference>
<dbReference type="Proteomes" id="UP000887561">
    <property type="component" value="Unplaced"/>
</dbReference>
<dbReference type="WBParaSite" id="scaffold5016_cov163.g8953">
    <property type="protein sequence ID" value="scaffold5016_cov163.g8953"/>
    <property type="gene ID" value="scaffold5016_cov163.g8953"/>
</dbReference>
<dbReference type="InterPro" id="IPR052338">
    <property type="entry name" value="Transposase_5"/>
</dbReference>
<dbReference type="Gene3D" id="3.30.420.10">
    <property type="entry name" value="Ribonuclease H-like superfamily/Ribonuclease H"/>
    <property type="match status" value="1"/>
</dbReference>
<name>A0A915MVI3_MELJA</name>
<feature type="domain" description="Tc1-like transposase DDE" evidence="1">
    <location>
        <begin position="4"/>
        <end position="109"/>
    </location>
</feature>